<dbReference type="PANTHER" id="PTHR23091:SF4">
    <property type="entry name" value="N-TERMINAL AMINO-ACID N(ALPHA)-ACETYLTRANSFERASE NATA"/>
    <property type="match status" value="1"/>
</dbReference>
<dbReference type="Pfam" id="PF00583">
    <property type="entry name" value="Acetyltransf_1"/>
    <property type="match status" value="1"/>
</dbReference>
<evidence type="ECO:0000259" key="3">
    <source>
        <dbReference type="PROSITE" id="PS51186"/>
    </source>
</evidence>
<protein>
    <submittedName>
        <fullName evidence="4">Ribosomal protein S18-alanine N-acetyltransferase</fullName>
        <ecNumber evidence="4">2.3.1.266</ecNumber>
    </submittedName>
</protein>
<evidence type="ECO:0000313" key="5">
    <source>
        <dbReference type="Proteomes" id="UP001595846"/>
    </source>
</evidence>
<dbReference type="GeneID" id="73901689"/>
<dbReference type="NCBIfam" id="TIGR01575">
    <property type="entry name" value="rimI"/>
    <property type="match status" value="1"/>
</dbReference>
<keyword evidence="1 4" id="KW-0808">Transferase</keyword>
<comment type="caution">
    <text evidence="4">The sequence shown here is derived from an EMBL/GenBank/DDBJ whole genome shotgun (WGS) entry which is preliminary data.</text>
</comment>
<dbReference type="Gene3D" id="3.40.630.30">
    <property type="match status" value="1"/>
</dbReference>
<gene>
    <name evidence="4" type="primary">rimI</name>
    <name evidence="4" type="ORF">ACFOUR_18345</name>
</gene>
<dbReference type="GO" id="GO:0008999">
    <property type="term" value="F:protein-N-terminal-alanine acetyltransferase activity"/>
    <property type="evidence" value="ECO:0007669"/>
    <property type="project" value="UniProtKB-EC"/>
</dbReference>
<name>A0ABD5NTC3_9EURY</name>
<dbReference type="EC" id="2.3.1.266" evidence="4"/>
<keyword evidence="2 4" id="KW-0012">Acyltransferase</keyword>
<dbReference type="AlphaFoldDB" id="A0ABD5NTC3"/>
<dbReference type="GO" id="GO:0005840">
    <property type="term" value="C:ribosome"/>
    <property type="evidence" value="ECO:0007669"/>
    <property type="project" value="UniProtKB-KW"/>
</dbReference>
<dbReference type="InterPro" id="IPR000182">
    <property type="entry name" value="GNAT_dom"/>
</dbReference>
<evidence type="ECO:0000313" key="4">
    <source>
        <dbReference type="EMBL" id="MFC3960316.1"/>
    </source>
</evidence>
<accession>A0ABD5NTC3</accession>
<dbReference type="RefSeq" id="WP_256532593.1">
    <property type="nucleotide sequence ID" value="NZ_CP101824.1"/>
</dbReference>
<dbReference type="Proteomes" id="UP001595846">
    <property type="component" value="Unassembled WGS sequence"/>
</dbReference>
<evidence type="ECO:0000256" key="1">
    <source>
        <dbReference type="ARBA" id="ARBA00022679"/>
    </source>
</evidence>
<dbReference type="PROSITE" id="PS51186">
    <property type="entry name" value="GNAT"/>
    <property type="match status" value="1"/>
</dbReference>
<keyword evidence="4" id="KW-0687">Ribonucleoprotein</keyword>
<dbReference type="CDD" id="cd04301">
    <property type="entry name" value="NAT_SF"/>
    <property type="match status" value="1"/>
</dbReference>
<dbReference type="InterPro" id="IPR045047">
    <property type="entry name" value="Ard1-like"/>
</dbReference>
<dbReference type="EMBL" id="JBHSAQ010000016">
    <property type="protein sequence ID" value="MFC3960316.1"/>
    <property type="molecule type" value="Genomic_DNA"/>
</dbReference>
<dbReference type="InterPro" id="IPR016181">
    <property type="entry name" value="Acyl_CoA_acyltransferase"/>
</dbReference>
<dbReference type="SUPFAM" id="SSF55729">
    <property type="entry name" value="Acyl-CoA N-acyltransferases (Nat)"/>
    <property type="match status" value="1"/>
</dbReference>
<keyword evidence="5" id="KW-1185">Reference proteome</keyword>
<dbReference type="InterPro" id="IPR006464">
    <property type="entry name" value="AcTrfase_RimI/Ard1"/>
</dbReference>
<feature type="domain" description="N-acetyltransferase" evidence="3">
    <location>
        <begin position="11"/>
        <end position="157"/>
    </location>
</feature>
<evidence type="ECO:0000256" key="2">
    <source>
        <dbReference type="ARBA" id="ARBA00023315"/>
    </source>
</evidence>
<reference evidence="4 5" key="1">
    <citation type="journal article" date="2019" name="Int. J. Syst. Evol. Microbiol.">
        <title>The Global Catalogue of Microorganisms (GCM) 10K type strain sequencing project: providing services to taxonomists for standard genome sequencing and annotation.</title>
        <authorList>
            <consortium name="The Broad Institute Genomics Platform"/>
            <consortium name="The Broad Institute Genome Sequencing Center for Infectious Disease"/>
            <person name="Wu L."/>
            <person name="Ma J."/>
        </authorList>
    </citation>
    <scope>NUCLEOTIDE SEQUENCE [LARGE SCALE GENOMIC DNA]</scope>
    <source>
        <strain evidence="4 5">IBRC-M 10256</strain>
    </source>
</reference>
<keyword evidence="4" id="KW-0689">Ribosomal protein</keyword>
<dbReference type="PANTHER" id="PTHR23091">
    <property type="entry name" value="N-TERMINAL ACETYLTRANSFERASE"/>
    <property type="match status" value="1"/>
</dbReference>
<proteinExistence type="predicted"/>
<sequence>MTVPHPAPDGVTIRRAERADLLAVIRIESASFPQPWPANAFEAFLGEPGFLVAVDAANRVVGYAVADVTPTHGGLLGHLKDIAVHPDRRGNGIATALLERVFVLMHTSGADSLKLEVRESNEPALELYRGAGFEPLRRVDDYYADGEDAIVMLHDLDE</sequence>
<organism evidence="4 5">
    <name type="scientific">Halovivax cerinus</name>
    <dbReference type="NCBI Taxonomy" id="1487865"/>
    <lineage>
        <taxon>Archaea</taxon>
        <taxon>Methanobacteriati</taxon>
        <taxon>Methanobacteriota</taxon>
        <taxon>Stenosarchaea group</taxon>
        <taxon>Halobacteria</taxon>
        <taxon>Halobacteriales</taxon>
        <taxon>Natrialbaceae</taxon>
        <taxon>Halovivax</taxon>
    </lineage>
</organism>